<organism evidence="1 2">
    <name type="scientific">Dorcoceras hygrometricum</name>
    <dbReference type="NCBI Taxonomy" id="472368"/>
    <lineage>
        <taxon>Eukaryota</taxon>
        <taxon>Viridiplantae</taxon>
        <taxon>Streptophyta</taxon>
        <taxon>Embryophyta</taxon>
        <taxon>Tracheophyta</taxon>
        <taxon>Spermatophyta</taxon>
        <taxon>Magnoliopsida</taxon>
        <taxon>eudicotyledons</taxon>
        <taxon>Gunneridae</taxon>
        <taxon>Pentapetalae</taxon>
        <taxon>asterids</taxon>
        <taxon>lamiids</taxon>
        <taxon>Lamiales</taxon>
        <taxon>Gesneriaceae</taxon>
        <taxon>Didymocarpoideae</taxon>
        <taxon>Trichosporeae</taxon>
        <taxon>Loxocarpinae</taxon>
        <taxon>Dorcoceras</taxon>
    </lineage>
</organism>
<sequence length="454" mass="51528">MKCMRAIKDRIARPANRLANHLKRASIPRTAKSADGNHQSVPGPVSPLQLGGRHSNPAVTTPMIALDFSGTTHLSASHNVALNQVINQSVNKAQDVCMYAIQKSMLNAYKSQYRDLKFSNQISPKSKILKFENSKILNLNFSILTVEPSKIKFGLGIEIRGVEDGDLYKASFPKSFADDKGKNPLEEPNTIKGHPARESFKLICGDIDFLVQLRDKVLDEISSFFLSFILRKLVVLESVKAIAAKEEQVLTWEETDSVQIALQRRLYIVAKYREMLLRKFLEAHRQNFRSGKPSTSIDLQIIDLLSNSHQISLEKLLKQKRAHGLEWQRPCCAKLFEGEHVDCGAIIDRSNTNTRSICWSRHMIKINGLWTPIWGPDWWYCMCHPSYYRKKQLVSQRVFVSSLAPICVFIEPSQDLGFPPPMVKTWGWFRVCTDILEFSLFGRLDPVGTTNLLG</sequence>
<protein>
    <submittedName>
        <fullName evidence="1">BAG family molecular chaperone regulator 8, chloroplastic-like</fullName>
    </submittedName>
</protein>
<keyword evidence="2" id="KW-1185">Reference proteome</keyword>
<dbReference type="EMBL" id="KV009440">
    <property type="protein sequence ID" value="KZV29190.1"/>
    <property type="molecule type" value="Genomic_DNA"/>
</dbReference>
<name>A0A2Z7B589_9LAMI</name>
<dbReference type="AlphaFoldDB" id="A0A2Z7B589"/>
<gene>
    <name evidence="1" type="ORF">F511_38189</name>
</gene>
<dbReference type="Proteomes" id="UP000250235">
    <property type="component" value="Unassembled WGS sequence"/>
</dbReference>
<evidence type="ECO:0000313" key="1">
    <source>
        <dbReference type="EMBL" id="KZV29190.1"/>
    </source>
</evidence>
<reference evidence="1 2" key="1">
    <citation type="journal article" date="2015" name="Proc. Natl. Acad. Sci. U.S.A.">
        <title>The resurrection genome of Boea hygrometrica: A blueprint for survival of dehydration.</title>
        <authorList>
            <person name="Xiao L."/>
            <person name="Yang G."/>
            <person name="Zhang L."/>
            <person name="Yang X."/>
            <person name="Zhao S."/>
            <person name="Ji Z."/>
            <person name="Zhou Q."/>
            <person name="Hu M."/>
            <person name="Wang Y."/>
            <person name="Chen M."/>
            <person name="Xu Y."/>
            <person name="Jin H."/>
            <person name="Xiao X."/>
            <person name="Hu G."/>
            <person name="Bao F."/>
            <person name="Hu Y."/>
            <person name="Wan P."/>
            <person name="Li L."/>
            <person name="Deng X."/>
            <person name="Kuang T."/>
            <person name="Xiang C."/>
            <person name="Zhu J.K."/>
            <person name="Oliver M.J."/>
            <person name="He Y."/>
        </authorList>
    </citation>
    <scope>NUCLEOTIDE SEQUENCE [LARGE SCALE GENOMIC DNA]</scope>
    <source>
        <strain evidence="2">cv. XS01</strain>
    </source>
</reference>
<proteinExistence type="predicted"/>
<evidence type="ECO:0000313" key="2">
    <source>
        <dbReference type="Proteomes" id="UP000250235"/>
    </source>
</evidence>
<accession>A0A2Z7B589</accession>